<gene>
    <name evidence="3" type="ORF">SAMN05444858_11980</name>
</gene>
<feature type="coiled-coil region" evidence="1">
    <location>
        <begin position="114"/>
        <end position="145"/>
    </location>
</feature>
<evidence type="ECO:0000256" key="1">
    <source>
        <dbReference type="SAM" id="Coils"/>
    </source>
</evidence>
<proteinExistence type="predicted"/>
<organism evidence="3 4">
    <name type="scientific">Micromonospora avicenniae</name>
    <dbReference type="NCBI Taxonomy" id="1198245"/>
    <lineage>
        <taxon>Bacteria</taxon>
        <taxon>Bacillati</taxon>
        <taxon>Actinomycetota</taxon>
        <taxon>Actinomycetes</taxon>
        <taxon>Micromonosporales</taxon>
        <taxon>Micromonosporaceae</taxon>
        <taxon>Micromonospora</taxon>
    </lineage>
</organism>
<dbReference type="AlphaFoldDB" id="A0A1N7DZG1"/>
<name>A0A1N7DZG1_9ACTN</name>
<keyword evidence="4" id="KW-1185">Reference proteome</keyword>
<evidence type="ECO:0000256" key="2">
    <source>
        <dbReference type="SAM" id="MobiDB-lite"/>
    </source>
</evidence>
<protein>
    <submittedName>
        <fullName evidence="3">Uncharacterized protein</fullName>
    </submittedName>
</protein>
<sequence>MLNNFPEARRRRAARPTIQEGKVFRLPGSDSMRFSVVEIGYDQRQVDACLDELAVRLTRLAAWAESAAGAGREWDRIRQEATGLCGLLRRLDPDDAAVVGLAVGQVEREAAEILARARFELDAAREEAQRVRERAYAEAVQARREFEAALRARRRHVTRVDELLGGVSVEPVPAETPTAAAGATGPGVPATRAGVAGVTEPPGGR</sequence>
<accession>A0A1N7DZG1</accession>
<reference evidence="3 4" key="1">
    <citation type="submission" date="2017-01" db="EMBL/GenBank/DDBJ databases">
        <authorList>
            <person name="Mah S.A."/>
            <person name="Swanson W.J."/>
            <person name="Moy G.W."/>
            <person name="Vacquier V.D."/>
        </authorList>
    </citation>
    <scope>NUCLEOTIDE SEQUENCE [LARGE SCALE GENOMIC DNA]</scope>
    <source>
        <strain evidence="3 4">DSM 45758</strain>
    </source>
</reference>
<dbReference type="STRING" id="1198245.SAMN05444858_11980"/>
<evidence type="ECO:0000313" key="4">
    <source>
        <dbReference type="Proteomes" id="UP000186004"/>
    </source>
</evidence>
<feature type="region of interest" description="Disordered" evidence="2">
    <location>
        <begin position="172"/>
        <end position="205"/>
    </location>
</feature>
<dbReference type="EMBL" id="FTNF01000019">
    <property type="protein sequence ID" value="SIR81176.1"/>
    <property type="molecule type" value="Genomic_DNA"/>
</dbReference>
<feature type="compositionally biased region" description="Low complexity" evidence="2">
    <location>
        <begin position="172"/>
        <end position="194"/>
    </location>
</feature>
<evidence type="ECO:0000313" key="3">
    <source>
        <dbReference type="EMBL" id="SIR81176.1"/>
    </source>
</evidence>
<keyword evidence="1" id="KW-0175">Coiled coil</keyword>
<dbReference type="Proteomes" id="UP000186004">
    <property type="component" value="Unassembled WGS sequence"/>
</dbReference>